<reference evidence="1" key="1">
    <citation type="submission" date="2020-11" db="EMBL/GenBank/DDBJ databases">
        <authorList>
            <person name="Tran Van P."/>
        </authorList>
    </citation>
    <scope>NUCLEOTIDE SEQUENCE</scope>
</reference>
<proteinExistence type="predicted"/>
<dbReference type="EMBL" id="OE839108">
    <property type="protein sequence ID" value="CAD7585558.1"/>
    <property type="molecule type" value="Genomic_DNA"/>
</dbReference>
<accession>A0A7R9PGB7</accession>
<sequence>MNSANSIENFLGQHPHIVKVRSMASMHNEPCTYPKVDTHDSQDYKMKWLSRSDRLMALLTLEDTVDQIGSRPYLDDVVTIPGSANSRRRCSRCHCEESLNCVPTRFNFSGWMTAQAMSNVATVLHPDVPRKIHGRERCSFLVGASNIMASPTCFKLTKVIICYNGGVAKIRFTWVQTYACVGPEDAPSVAVANIRYG</sequence>
<gene>
    <name evidence="1" type="ORF">TGEB3V08_LOCUS59</name>
</gene>
<organism evidence="1">
    <name type="scientific">Timema genevievae</name>
    <name type="common">Walking stick</name>
    <dbReference type="NCBI Taxonomy" id="629358"/>
    <lineage>
        <taxon>Eukaryota</taxon>
        <taxon>Metazoa</taxon>
        <taxon>Ecdysozoa</taxon>
        <taxon>Arthropoda</taxon>
        <taxon>Hexapoda</taxon>
        <taxon>Insecta</taxon>
        <taxon>Pterygota</taxon>
        <taxon>Neoptera</taxon>
        <taxon>Polyneoptera</taxon>
        <taxon>Phasmatodea</taxon>
        <taxon>Timematodea</taxon>
        <taxon>Timematoidea</taxon>
        <taxon>Timematidae</taxon>
        <taxon>Timema</taxon>
    </lineage>
</organism>
<evidence type="ECO:0000313" key="1">
    <source>
        <dbReference type="EMBL" id="CAD7585558.1"/>
    </source>
</evidence>
<dbReference type="AlphaFoldDB" id="A0A7R9PGB7"/>
<name>A0A7R9PGB7_TIMGE</name>
<protein>
    <submittedName>
        <fullName evidence="1">Uncharacterized protein</fullName>
    </submittedName>
</protein>